<evidence type="ECO:0000313" key="10">
    <source>
        <dbReference type="Proteomes" id="UP000570493"/>
    </source>
</evidence>
<dbReference type="PANTHER" id="PTHR43705">
    <property type="entry name" value="HYDROXYACYLGLUTATHIONE HYDROLASE"/>
    <property type="match status" value="1"/>
</dbReference>
<evidence type="ECO:0000256" key="4">
    <source>
        <dbReference type="ARBA" id="ARBA00022723"/>
    </source>
</evidence>
<comment type="subunit">
    <text evidence="7">Monomer.</text>
</comment>
<proteinExistence type="inferred from homology"/>
<dbReference type="RefSeq" id="WP_169019568.1">
    <property type="nucleotide sequence ID" value="NZ_JABBMT010000007.1"/>
</dbReference>
<dbReference type="AlphaFoldDB" id="A0A7Y0HCW2"/>
<evidence type="ECO:0000313" key="9">
    <source>
        <dbReference type="EMBL" id="NMM40509.1"/>
    </source>
</evidence>
<keyword evidence="10" id="KW-1185">Reference proteome</keyword>
<dbReference type="EC" id="3.1.2.6" evidence="7"/>
<dbReference type="EMBL" id="JABBMT010000007">
    <property type="protein sequence ID" value="NMM40509.1"/>
    <property type="molecule type" value="Genomic_DNA"/>
</dbReference>
<dbReference type="InterPro" id="IPR035680">
    <property type="entry name" value="Clx_II_MBL"/>
</dbReference>
<comment type="catalytic activity">
    <reaction evidence="1 7">
        <text>an S-(2-hydroxyacyl)glutathione + H2O = a 2-hydroxy carboxylate + glutathione + H(+)</text>
        <dbReference type="Rhea" id="RHEA:21864"/>
        <dbReference type="ChEBI" id="CHEBI:15377"/>
        <dbReference type="ChEBI" id="CHEBI:15378"/>
        <dbReference type="ChEBI" id="CHEBI:57925"/>
        <dbReference type="ChEBI" id="CHEBI:58896"/>
        <dbReference type="ChEBI" id="CHEBI:71261"/>
        <dbReference type="EC" id="3.1.2.6"/>
    </reaction>
</comment>
<feature type="binding site" evidence="7">
    <location>
        <position position="112"/>
    </location>
    <ligand>
        <name>Zn(2+)</name>
        <dbReference type="ChEBI" id="CHEBI:29105"/>
        <label>1</label>
    </ligand>
</feature>
<accession>A0A7Y0HCW2</accession>
<evidence type="ECO:0000256" key="7">
    <source>
        <dbReference type="HAMAP-Rule" id="MF_01374"/>
    </source>
</evidence>
<dbReference type="GO" id="GO:0004416">
    <property type="term" value="F:hydroxyacylglutathione hydrolase activity"/>
    <property type="evidence" value="ECO:0007669"/>
    <property type="project" value="UniProtKB-UniRule"/>
</dbReference>
<dbReference type="GO" id="GO:0046872">
    <property type="term" value="F:metal ion binding"/>
    <property type="evidence" value="ECO:0007669"/>
    <property type="project" value="UniProtKB-KW"/>
</dbReference>
<dbReference type="CDD" id="cd07723">
    <property type="entry name" value="hydroxyacylglutathione_hydrolase_MBL-fold"/>
    <property type="match status" value="1"/>
</dbReference>
<organism evidence="9 10">
    <name type="scientific">Pseudoalteromonas arctica</name>
    <dbReference type="NCBI Taxonomy" id="394751"/>
    <lineage>
        <taxon>Bacteria</taxon>
        <taxon>Pseudomonadati</taxon>
        <taxon>Pseudomonadota</taxon>
        <taxon>Gammaproteobacteria</taxon>
        <taxon>Alteromonadales</taxon>
        <taxon>Pseudoalteromonadaceae</taxon>
        <taxon>Pseudoalteromonas</taxon>
    </lineage>
</organism>
<evidence type="ECO:0000256" key="2">
    <source>
        <dbReference type="ARBA" id="ARBA00004963"/>
    </source>
</evidence>
<keyword evidence="4 7" id="KW-0479">Metal-binding</keyword>
<evidence type="ECO:0000256" key="3">
    <source>
        <dbReference type="ARBA" id="ARBA00006759"/>
    </source>
</evidence>
<comment type="caution">
    <text evidence="9">The sequence shown here is derived from an EMBL/GenBank/DDBJ whole genome shotgun (WGS) entry which is preliminary data.</text>
</comment>
<sequence length="261" mass="29229">MVQVKAIKAFYDNYIWCLSEPTSAQAWVVDPGQAEPVLTYLSQAGLTLAGILVTHHHYDHTDGVAALRDKFAGIDVYGPHNSPFKGITKPLMDADKITVLGTEFTIITTPGHTLDHICYTNPALAFTGDTLFSGGCGRLFEGTAEQMYDSFNKLKTLPHDCKIYCTHEYTQANLAFALAVEPDNQDLLNYSHWVDEQQNNDLITLPSTLGQELKINPFMRSELPSITTLLPTQFKGFRKNSAQKTEPWQNFAGLRTWKDHF</sequence>
<dbReference type="PANTHER" id="PTHR43705:SF1">
    <property type="entry name" value="HYDROXYACYLGLUTATHIONE HYDROLASE GLOB"/>
    <property type="match status" value="1"/>
</dbReference>
<evidence type="ECO:0000256" key="6">
    <source>
        <dbReference type="ARBA" id="ARBA00022833"/>
    </source>
</evidence>
<feature type="domain" description="Metallo-beta-lactamase" evidence="8">
    <location>
        <begin position="12"/>
        <end position="167"/>
    </location>
</feature>
<dbReference type="Pfam" id="PF16123">
    <property type="entry name" value="HAGH_C"/>
    <property type="match status" value="1"/>
</dbReference>
<dbReference type="UniPathway" id="UPA00619">
    <property type="reaction ID" value="UER00676"/>
</dbReference>
<feature type="binding site" evidence="7">
    <location>
        <position position="60"/>
    </location>
    <ligand>
        <name>Zn(2+)</name>
        <dbReference type="ChEBI" id="CHEBI:29105"/>
        <label>2</label>
    </ligand>
</feature>
<name>A0A7Y0HCW2_9GAMM</name>
<keyword evidence="5 7" id="KW-0378">Hydrolase</keyword>
<comment type="pathway">
    <text evidence="2 7">Secondary metabolite metabolism; methylglyoxal degradation; (R)-lactate from methylglyoxal: step 2/2.</text>
</comment>
<evidence type="ECO:0000259" key="8">
    <source>
        <dbReference type="SMART" id="SM00849"/>
    </source>
</evidence>
<feature type="binding site" evidence="7">
    <location>
        <position position="129"/>
    </location>
    <ligand>
        <name>Zn(2+)</name>
        <dbReference type="ChEBI" id="CHEBI:29105"/>
        <label>2</label>
    </ligand>
</feature>
<dbReference type="Proteomes" id="UP000570493">
    <property type="component" value="Unassembled WGS sequence"/>
</dbReference>
<dbReference type="SUPFAM" id="SSF56281">
    <property type="entry name" value="Metallo-hydrolase/oxidoreductase"/>
    <property type="match status" value="1"/>
</dbReference>
<evidence type="ECO:0000256" key="1">
    <source>
        <dbReference type="ARBA" id="ARBA00001623"/>
    </source>
</evidence>
<comment type="similarity">
    <text evidence="3 7">Belongs to the metallo-beta-lactamase superfamily. Glyoxalase II family.</text>
</comment>
<feature type="binding site" evidence="7">
    <location>
        <position position="129"/>
    </location>
    <ligand>
        <name>Zn(2+)</name>
        <dbReference type="ChEBI" id="CHEBI:29105"/>
        <label>1</label>
    </ligand>
</feature>
<protein>
    <recommendedName>
        <fullName evidence="7">Hydroxyacylglutathione hydrolase</fullName>
        <ecNumber evidence="7">3.1.2.6</ecNumber>
    </recommendedName>
    <alternativeName>
        <fullName evidence="7">Glyoxalase II</fullName>
        <shortName evidence="7">Glx II</shortName>
    </alternativeName>
</protein>
<dbReference type="Gene3D" id="3.60.15.10">
    <property type="entry name" value="Ribonuclease Z/Hydroxyacylglutathione hydrolase-like"/>
    <property type="match status" value="1"/>
</dbReference>
<dbReference type="Pfam" id="PF00753">
    <property type="entry name" value="Lactamase_B"/>
    <property type="match status" value="1"/>
</dbReference>
<dbReference type="InterPro" id="IPR032282">
    <property type="entry name" value="HAGH_C"/>
</dbReference>
<dbReference type="NCBIfam" id="TIGR03413">
    <property type="entry name" value="GSH_gloB"/>
    <property type="match status" value="1"/>
</dbReference>
<dbReference type="SMART" id="SM00849">
    <property type="entry name" value="Lactamase_B"/>
    <property type="match status" value="1"/>
</dbReference>
<comment type="cofactor">
    <cofactor evidence="7">
        <name>Zn(2+)</name>
        <dbReference type="ChEBI" id="CHEBI:29105"/>
    </cofactor>
    <text evidence="7">Binds 2 Zn(2+) ions per subunit.</text>
</comment>
<comment type="function">
    <text evidence="7">Thiolesterase that catalyzes the hydrolysis of S-D-lactoyl-glutathione to form glutathione and D-lactic acid.</text>
</comment>
<feature type="binding site" evidence="7">
    <location>
        <position position="57"/>
    </location>
    <ligand>
        <name>Zn(2+)</name>
        <dbReference type="ChEBI" id="CHEBI:29105"/>
        <label>1</label>
    </ligand>
</feature>
<dbReference type="HAMAP" id="MF_01374">
    <property type="entry name" value="Glyoxalase_2"/>
    <property type="match status" value="1"/>
</dbReference>
<dbReference type="InterPro" id="IPR001279">
    <property type="entry name" value="Metallo-B-lactamas"/>
</dbReference>
<feature type="binding site" evidence="7">
    <location>
        <position position="167"/>
    </location>
    <ligand>
        <name>Zn(2+)</name>
        <dbReference type="ChEBI" id="CHEBI:29105"/>
        <label>2</label>
    </ligand>
</feature>
<dbReference type="InterPro" id="IPR017782">
    <property type="entry name" value="Hydroxyacylglutathione_Hdrlase"/>
</dbReference>
<gene>
    <name evidence="7 9" type="primary">gloB</name>
    <name evidence="9" type="ORF">HHO47_06555</name>
</gene>
<reference evidence="9" key="1">
    <citation type="submission" date="2020-04" db="EMBL/GenBank/DDBJ databases">
        <title>Genome Sequencing for Pseudoaltermonas arctica.</title>
        <authorList>
            <person name="Elkins N.S."/>
        </authorList>
    </citation>
    <scope>NUCLEOTIDE SEQUENCE [LARGE SCALE GENOMIC DNA]</scope>
    <source>
        <strain evidence="9">NEC-BIFX-2020_0012</strain>
    </source>
</reference>
<keyword evidence="6 7" id="KW-0862">Zinc</keyword>
<dbReference type="PIRSF" id="PIRSF005457">
    <property type="entry name" value="Glx"/>
    <property type="match status" value="1"/>
</dbReference>
<dbReference type="InterPro" id="IPR036866">
    <property type="entry name" value="RibonucZ/Hydroxyglut_hydro"/>
</dbReference>
<evidence type="ECO:0000256" key="5">
    <source>
        <dbReference type="ARBA" id="ARBA00022801"/>
    </source>
</evidence>
<feature type="binding site" evidence="7">
    <location>
        <position position="59"/>
    </location>
    <ligand>
        <name>Zn(2+)</name>
        <dbReference type="ChEBI" id="CHEBI:29105"/>
        <label>2</label>
    </ligand>
</feature>
<dbReference type="GO" id="GO:0019243">
    <property type="term" value="P:methylglyoxal catabolic process to D-lactate via S-lactoyl-glutathione"/>
    <property type="evidence" value="ECO:0007669"/>
    <property type="project" value="UniProtKB-UniRule"/>
</dbReference>
<feature type="binding site" evidence="7">
    <location>
        <position position="55"/>
    </location>
    <ligand>
        <name>Zn(2+)</name>
        <dbReference type="ChEBI" id="CHEBI:29105"/>
        <label>1</label>
    </ligand>
</feature>
<dbReference type="InterPro" id="IPR050110">
    <property type="entry name" value="Glyoxalase_II_hydrolase"/>
</dbReference>